<gene>
    <name evidence="2" type="ORF">GCM10010094_79980</name>
</gene>
<reference evidence="2" key="2">
    <citation type="submission" date="2020-09" db="EMBL/GenBank/DDBJ databases">
        <authorList>
            <person name="Sun Q."/>
            <person name="Ohkuma M."/>
        </authorList>
    </citation>
    <scope>NUCLEOTIDE SEQUENCE</scope>
    <source>
        <strain evidence="2">JCM 3035</strain>
    </source>
</reference>
<dbReference type="AlphaFoldDB" id="A0A917RI78"/>
<evidence type="ECO:0000256" key="1">
    <source>
        <dbReference type="SAM" id="MobiDB-lite"/>
    </source>
</evidence>
<proteinExistence type="predicted"/>
<organism evidence="2 3">
    <name type="scientific">Streptomyces flaveus</name>
    <dbReference type="NCBI Taxonomy" id="66370"/>
    <lineage>
        <taxon>Bacteria</taxon>
        <taxon>Bacillati</taxon>
        <taxon>Actinomycetota</taxon>
        <taxon>Actinomycetes</taxon>
        <taxon>Kitasatosporales</taxon>
        <taxon>Streptomycetaceae</taxon>
        <taxon>Streptomyces</taxon>
        <taxon>Streptomyces aurantiacus group</taxon>
    </lineage>
</organism>
<evidence type="ECO:0000313" key="2">
    <source>
        <dbReference type="EMBL" id="GGL07146.1"/>
    </source>
</evidence>
<protein>
    <submittedName>
        <fullName evidence="2">Uncharacterized protein</fullName>
    </submittedName>
</protein>
<evidence type="ECO:0000313" key="3">
    <source>
        <dbReference type="Proteomes" id="UP000637788"/>
    </source>
</evidence>
<reference evidence="2" key="1">
    <citation type="journal article" date="2014" name="Int. J. Syst. Evol. Microbiol.">
        <title>Complete genome sequence of Corynebacterium casei LMG S-19264T (=DSM 44701T), isolated from a smear-ripened cheese.</title>
        <authorList>
            <consortium name="US DOE Joint Genome Institute (JGI-PGF)"/>
            <person name="Walter F."/>
            <person name="Albersmeier A."/>
            <person name="Kalinowski J."/>
            <person name="Ruckert C."/>
        </authorList>
    </citation>
    <scope>NUCLEOTIDE SEQUENCE</scope>
    <source>
        <strain evidence="2">JCM 3035</strain>
    </source>
</reference>
<feature type="region of interest" description="Disordered" evidence="1">
    <location>
        <begin position="141"/>
        <end position="162"/>
    </location>
</feature>
<accession>A0A917RI78</accession>
<dbReference type="EMBL" id="BMPQ01000034">
    <property type="protein sequence ID" value="GGL07146.1"/>
    <property type="molecule type" value="Genomic_DNA"/>
</dbReference>
<keyword evidence="3" id="KW-1185">Reference proteome</keyword>
<dbReference type="Proteomes" id="UP000637788">
    <property type="component" value="Unassembled WGS sequence"/>
</dbReference>
<sequence length="162" mass="18287">MHLYITSAREDSLEAWRSVIPASERIEYVRSLPRAIQADAICMSGIYALERYGGAPRHDIAQILDNLRNDGMPPMIVVPPSLPMRRTSSGTLEVIPELRTESPAHYAVSRALQAIDRWNESSITRKIDTLIFDLPLLGMDDPEDRSTPKSTRKAMSEHLKFL</sequence>
<name>A0A917RI78_9ACTN</name>
<comment type="caution">
    <text evidence="2">The sequence shown here is derived from an EMBL/GenBank/DDBJ whole genome shotgun (WGS) entry which is preliminary data.</text>
</comment>